<reference evidence="6 7" key="1">
    <citation type="journal article" date="2011" name="Stand. Genomic Sci.">
        <title>Complete genome sequence of 'Thioalkalivibrio sulfidophilus' HL-EbGr7.</title>
        <authorList>
            <person name="Muyzer G."/>
            <person name="Sorokin D.Y."/>
            <person name="Mavromatis K."/>
            <person name="Lapidus A."/>
            <person name="Clum A."/>
            <person name="Ivanova N."/>
            <person name="Pati A."/>
            <person name="d'Haeseleer P."/>
            <person name="Woyke T."/>
            <person name="Kyrpides N.C."/>
        </authorList>
    </citation>
    <scope>NUCLEOTIDE SEQUENCE [LARGE SCALE GENOMIC DNA]</scope>
    <source>
        <strain evidence="6 7">HL-EbGR7</strain>
    </source>
</reference>
<dbReference type="RefSeq" id="WP_012637191.1">
    <property type="nucleotide sequence ID" value="NC_011901.1"/>
</dbReference>
<dbReference type="EMBL" id="CP001339">
    <property type="protein sequence ID" value="ACL71703.1"/>
    <property type="molecule type" value="Genomic_DNA"/>
</dbReference>
<evidence type="ECO:0000313" key="7">
    <source>
        <dbReference type="Proteomes" id="UP000002383"/>
    </source>
</evidence>
<evidence type="ECO:0000256" key="1">
    <source>
        <dbReference type="ARBA" id="ARBA00004141"/>
    </source>
</evidence>
<keyword evidence="7" id="KW-1185">Reference proteome</keyword>
<evidence type="ECO:0000256" key="3">
    <source>
        <dbReference type="ARBA" id="ARBA00022989"/>
    </source>
</evidence>
<dbReference type="Gene3D" id="1.20.1080.10">
    <property type="entry name" value="Glycerol uptake facilitator protein"/>
    <property type="match status" value="1"/>
</dbReference>
<feature type="transmembrane region" description="Helical" evidence="5">
    <location>
        <begin position="547"/>
        <end position="568"/>
    </location>
</feature>
<feature type="transmembrane region" description="Helical" evidence="5">
    <location>
        <begin position="438"/>
        <end position="460"/>
    </location>
</feature>
<feature type="transmembrane region" description="Helical" evidence="5">
    <location>
        <begin position="348"/>
        <end position="365"/>
    </location>
</feature>
<accession>B8GLV0</accession>
<feature type="transmembrane region" description="Helical" evidence="5">
    <location>
        <begin position="603"/>
        <end position="627"/>
    </location>
</feature>
<comment type="subcellular location">
    <subcellularLocation>
        <location evidence="1">Membrane</location>
        <topology evidence="1">Multi-pass membrane protein</topology>
    </subcellularLocation>
</comment>
<feature type="transmembrane region" description="Helical" evidence="5">
    <location>
        <begin position="377"/>
        <end position="398"/>
    </location>
</feature>
<dbReference type="Proteomes" id="UP000002383">
    <property type="component" value="Chromosome"/>
</dbReference>
<dbReference type="HOGENOM" id="CLU_023672_0_0_6"/>
<dbReference type="PIRSF" id="PIRSF015380">
    <property type="entry name" value="Site-sp_rcmb"/>
    <property type="match status" value="1"/>
</dbReference>
<evidence type="ECO:0000256" key="5">
    <source>
        <dbReference type="SAM" id="Phobius"/>
    </source>
</evidence>
<dbReference type="InterPro" id="IPR023271">
    <property type="entry name" value="Aquaporin-like"/>
</dbReference>
<name>B8GLV0_THISH</name>
<dbReference type="GO" id="GO:0016020">
    <property type="term" value="C:membrane"/>
    <property type="evidence" value="ECO:0007669"/>
    <property type="project" value="UniProtKB-SubCell"/>
</dbReference>
<organism evidence="6 7">
    <name type="scientific">Thioalkalivibrio sulfidiphilus (strain HL-EbGR7)</name>
    <dbReference type="NCBI Taxonomy" id="396588"/>
    <lineage>
        <taxon>Bacteria</taxon>
        <taxon>Pseudomonadati</taxon>
        <taxon>Pseudomonadota</taxon>
        <taxon>Gammaproteobacteria</taxon>
        <taxon>Chromatiales</taxon>
        <taxon>Ectothiorhodospiraceae</taxon>
        <taxon>Thioalkalivibrio</taxon>
    </lineage>
</organism>
<keyword evidence="2 5" id="KW-0812">Transmembrane</keyword>
<dbReference type="STRING" id="396588.Tgr7_0607"/>
<keyword evidence="3 5" id="KW-1133">Transmembrane helix</keyword>
<evidence type="ECO:0000256" key="4">
    <source>
        <dbReference type="ARBA" id="ARBA00023136"/>
    </source>
</evidence>
<gene>
    <name evidence="6" type="ordered locus">Tgr7_0607</name>
</gene>
<evidence type="ECO:0000313" key="6">
    <source>
        <dbReference type="EMBL" id="ACL71703.1"/>
    </source>
</evidence>
<dbReference type="KEGG" id="tgr:Tgr7_0607"/>
<keyword evidence="4 5" id="KW-0472">Membrane</keyword>
<proteinExistence type="predicted"/>
<sequence>MSETSAEALLSRLESHQDLDLADTLRLIMDWLRPEDVSRGVAAVVNRIEQLGIALDDHPALRERLRERMASELETARHLTLYTEIGLFSRRGFLREFAERLYERLNPRPLDHSNLKDVLAHVFHDPKDAQWVAALPNDAWWRLLEGLGCLSSESGRITRRAREEVLYALEMLAVWVAAEELEPEFLRLDPSIAKRHSAFVALQRELAGYVEAYRAWLSGDIEAFDDDKHVHVLIEQCREQLATFHKRAVTRGSSISLTHLLERLNQTLTRITTLLDVLDPSDTTARRRAAAGLFRELVIRNARRNSLRALWQENIKLLSRSVTQQASETGEHYITTDRAEYLGMLKSGAGAGLIIAFMALIKIHIEALGLSAGWNTLWVSLNYGLGFVLIHILHFTVATKQPAMTAARLAAAIEETEKGTASPGKLADLLIQVGRSQFAAVLGNVGVALPMAILVGWLYAQLLGLPVLSPEKAGYQLDKLSPISGLALFHAAIAGVWLFVAGLISGFFDNRSAYLNLPGRLHAHPLLGRILPERTRARFADYIGHNYGALAGNFFFGVLLGTTGYLGYLLSLPLDIQHVAFGSANLGYVAATRLDALLALLPYFVFVLLIGAVNLWVSFSLALYIALRARGTRIGALDRLIKAYLRRIGERPREFLLPPARQQAQQDKP</sequence>
<dbReference type="Pfam" id="PF10136">
    <property type="entry name" value="SpecificRecomb"/>
    <property type="match status" value="1"/>
</dbReference>
<protein>
    <submittedName>
        <fullName evidence="6">Site-specific recombinase</fullName>
    </submittedName>
</protein>
<dbReference type="OrthoDB" id="5688397at2"/>
<feature type="transmembrane region" description="Helical" evidence="5">
    <location>
        <begin position="480"/>
        <end position="508"/>
    </location>
</feature>
<evidence type="ECO:0000256" key="2">
    <source>
        <dbReference type="ARBA" id="ARBA00022692"/>
    </source>
</evidence>
<dbReference type="InterPro" id="IPR011385">
    <property type="entry name" value="Site-sp_rcmbase"/>
</dbReference>
<dbReference type="AlphaFoldDB" id="B8GLV0"/>
<dbReference type="eggNOG" id="COG4389">
    <property type="taxonomic scope" value="Bacteria"/>
</dbReference>